<dbReference type="KEGG" id="net:Neut_1748"/>
<dbReference type="AlphaFoldDB" id="Q0AF99"/>
<feature type="domain" description="Insertion element IS402-like" evidence="1">
    <location>
        <begin position="7"/>
        <end position="55"/>
    </location>
</feature>
<protein>
    <submittedName>
        <fullName evidence="2">Transposase-like protein</fullName>
    </submittedName>
</protein>
<dbReference type="Proteomes" id="UP000001966">
    <property type="component" value="Chromosome"/>
</dbReference>
<organism evidence="2 3">
    <name type="scientific">Nitrosomonas eutropha (strain DSM 101675 / C91 / Nm57)</name>
    <dbReference type="NCBI Taxonomy" id="335283"/>
    <lineage>
        <taxon>Bacteria</taxon>
        <taxon>Pseudomonadati</taxon>
        <taxon>Pseudomonadota</taxon>
        <taxon>Betaproteobacteria</taxon>
        <taxon>Nitrosomonadales</taxon>
        <taxon>Nitrosomonadaceae</taxon>
        <taxon>Nitrosomonas</taxon>
    </lineage>
</organism>
<name>Q0AF99_NITEC</name>
<accession>Q0AF99</accession>
<dbReference type="EMBL" id="CP000450">
    <property type="protein sequence ID" value="ABI59983.1"/>
    <property type="molecule type" value="Genomic_DNA"/>
</dbReference>
<gene>
    <name evidence="2" type="ordered locus">Neut_1748</name>
</gene>
<evidence type="ECO:0000259" key="1">
    <source>
        <dbReference type="Pfam" id="PF13340"/>
    </source>
</evidence>
<dbReference type="eggNOG" id="COG3293">
    <property type="taxonomic scope" value="Bacteria"/>
</dbReference>
<evidence type="ECO:0000313" key="3">
    <source>
        <dbReference type="Proteomes" id="UP000001966"/>
    </source>
</evidence>
<sequence length="55" mass="6454">MSRLLLNAELWSNLLPILLHNNLYNKQDLRMTVEGILYRMRTGCSWRDLSKAFGS</sequence>
<evidence type="ECO:0000313" key="2">
    <source>
        <dbReference type="EMBL" id="ABI59983.1"/>
    </source>
</evidence>
<dbReference type="InterPro" id="IPR025161">
    <property type="entry name" value="IS402-like_dom"/>
</dbReference>
<dbReference type="Pfam" id="PF13340">
    <property type="entry name" value="DUF4096"/>
    <property type="match status" value="1"/>
</dbReference>
<reference evidence="2 3" key="1">
    <citation type="journal article" date="2007" name="Environ. Microbiol.">
        <title>Whole-genome analysis of the ammonia-oxidizing bacterium, Nitrosomonas eutropha C91: implications for niche adaptation.</title>
        <authorList>
            <person name="Stein L.Y."/>
            <person name="Arp D.J."/>
            <person name="Berube P.M."/>
            <person name="Chain P.S."/>
            <person name="Hauser L."/>
            <person name="Jetten M.S."/>
            <person name="Klotz M.G."/>
            <person name="Larimer F.W."/>
            <person name="Norton J.M."/>
            <person name="Op den Camp H.J.M."/>
            <person name="Shin M."/>
            <person name="Wei X."/>
        </authorList>
    </citation>
    <scope>NUCLEOTIDE SEQUENCE [LARGE SCALE GENOMIC DNA]</scope>
    <source>
        <strain evidence="3">DSM 101675 / C91 / Nm57</strain>
    </source>
</reference>
<dbReference type="HOGENOM" id="CLU_055261_15_7_4"/>
<proteinExistence type="predicted"/>